<protein>
    <submittedName>
        <fullName evidence="3">Alpha/beta hydrolase</fullName>
    </submittedName>
</protein>
<dbReference type="InterPro" id="IPR050300">
    <property type="entry name" value="GDXG_lipolytic_enzyme"/>
</dbReference>
<keyword evidence="4" id="KW-1185">Reference proteome</keyword>
<dbReference type="RefSeq" id="WP_158036155.1">
    <property type="nucleotide sequence ID" value="NZ_BAAAZV010000017.1"/>
</dbReference>
<dbReference type="EMBL" id="WBKA01000003">
    <property type="protein sequence ID" value="KAB1632377.1"/>
    <property type="molecule type" value="Genomic_DNA"/>
</dbReference>
<keyword evidence="1 3" id="KW-0378">Hydrolase</keyword>
<comment type="caution">
    <text evidence="3">The sequence shown here is derived from an EMBL/GenBank/DDBJ whole genome shotgun (WGS) entry which is preliminary data.</text>
</comment>
<organism evidence="3 4">
    <name type="scientific">Pseudoclavibacter caeni</name>
    <dbReference type="NCBI Taxonomy" id="908846"/>
    <lineage>
        <taxon>Bacteria</taxon>
        <taxon>Bacillati</taxon>
        <taxon>Actinomycetota</taxon>
        <taxon>Actinomycetes</taxon>
        <taxon>Micrococcales</taxon>
        <taxon>Microbacteriaceae</taxon>
        <taxon>Pseudoclavibacter</taxon>
    </lineage>
</organism>
<dbReference type="InterPro" id="IPR029058">
    <property type="entry name" value="AB_hydrolase_fold"/>
</dbReference>
<dbReference type="Proteomes" id="UP000481339">
    <property type="component" value="Unassembled WGS sequence"/>
</dbReference>
<reference evidence="3 4" key="1">
    <citation type="submission" date="2019-09" db="EMBL/GenBank/DDBJ databases">
        <title>Phylogeny of genus Pseudoclavibacter and closely related genus.</title>
        <authorList>
            <person name="Li Y."/>
        </authorList>
    </citation>
    <scope>NUCLEOTIDE SEQUENCE [LARGE SCALE GENOMIC DNA]</scope>
    <source>
        <strain evidence="3 4">JCM 16921</strain>
    </source>
</reference>
<dbReference type="InterPro" id="IPR013094">
    <property type="entry name" value="AB_hydrolase_3"/>
</dbReference>
<dbReference type="AlphaFoldDB" id="A0A7C8FXZ9"/>
<evidence type="ECO:0000313" key="4">
    <source>
        <dbReference type="Proteomes" id="UP000481339"/>
    </source>
</evidence>
<accession>A0A7C8FXZ9</accession>
<dbReference type="GO" id="GO:0016787">
    <property type="term" value="F:hydrolase activity"/>
    <property type="evidence" value="ECO:0007669"/>
    <property type="project" value="UniProtKB-KW"/>
</dbReference>
<dbReference type="PANTHER" id="PTHR48081:SF8">
    <property type="entry name" value="ALPHA_BETA HYDROLASE FOLD-3 DOMAIN-CONTAINING PROTEIN-RELATED"/>
    <property type="match status" value="1"/>
</dbReference>
<dbReference type="SUPFAM" id="SSF53474">
    <property type="entry name" value="alpha/beta-Hydrolases"/>
    <property type="match status" value="1"/>
</dbReference>
<feature type="domain" description="Alpha/beta hydrolase fold-3" evidence="2">
    <location>
        <begin position="88"/>
        <end position="294"/>
    </location>
</feature>
<dbReference type="Gene3D" id="3.40.50.1820">
    <property type="entry name" value="alpha/beta hydrolase"/>
    <property type="match status" value="1"/>
</dbReference>
<gene>
    <name evidence="3" type="ORF">F8O02_05055</name>
</gene>
<evidence type="ECO:0000256" key="1">
    <source>
        <dbReference type="ARBA" id="ARBA00022801"/>
    </source>
</evidence>
<proteinExistence type="predicted"/>
<evidence type="ECO:0000259" key="2">
    <source>
        <dbReference type="Pfam" id="PF07859"/>
    </source>
</evidence>
<dbReference type="Pfam" id="PF07859">
    <property type="entry name" value="Abhydrolase_3"/>
    <property type="match status" value="1"/>
</dbReference>
<sequence>MSRSWTLDPEYAAAIAADDLHASLAPAHLPVGDVAGRRRRALVRLGLNRRTGVGEGVTTTDYRIPVTDGEIPARLYTPTDWTGGSLGLYLHGGGWFFGELDDFDGAIADLVRRSGVALLAPAYRLAPEHPYPVPLADAYAALLWAAHHGDVLGADPRRLFVMGESAGGGLAAGVALLGRDRGGPQPAAQILLAPMLDDRTVIADARIAEHATWTYDDNITAWQALLGADAAADEPASMYATPGRAADLAGLPDAFIEVSTLDVLRDEGIRHAQRLLAAGVQTELHVYPGLPHRWDRLVPDIALSRLAMAARVRAMQAV</sequence>
<dbReference type="OrthoDB" id="9803828at2"/>
<evidence type="ECO:0000313" key="3">
    <source>
        <dbReference type="EMBL" id="KAB1632377.1"/>
    </source>
</evidence>
<name>A0A7C8FXZ9_9MICO</name>
<dbReference type="PANTHER" id="PTHR48081">
    <property type="entry name" value="AB HYDROLASE SUPERFAMILY PROTEIN C4A8.06C"/>
    <property type="match status" value="1"/>
</dbReference>